<dbReference type="EMBL" id="DMUP01000033">
    <property type="protein sequence ID" value="HAR55419.1"/>
    <property type="molecule type" value="Genomic_DNA"/>
</dbReference>
<dbReference type="Proteomes" id="UP000262878">
    <property type="component" value="Unassembled WGS sequence"/>
</dbReference>
<comment type="caution">
    <text evidence="1">The sequence shown here is derived from an EMBL/GenBank/DDBJ whole genome shotgun (WGS) entry which is preliminary data.</text>
</comment>
<organism evidence="1 2">
    <name type="scientific">Idiomarina baltica</name>
    <dbReference type="NCBI Taxonomy" id="190892"/>
    <lineage>
        <taxon>Bacteria</taxon>
        <taxon>Pseudomonadati</taxon>
        <taxon>Pseudomonadota</taxon>
        <taxon>Gammaproteobacteria</taxon>
        <taxon>Alteromonadales</taxon>
        <taxon>Idiomarinaceae</taxon>
        <taxon>Idiomarina</taxon>
    </lineage>
</organism>
<protein>
    <submittedName>
        <fullName evidence="1">Uncharacterized protein</fullName>
    </submittedName>
</protein>
<gene>
    <name evidence="1" type="ORF">DCR58_01395</name>
</gene>
<accession>A0A348WLK7</accession>
<evidence type="ECO:0000313" key="2">
    <source>
        <dbReference type="Proteomes" id="UP000262878"/>
    </source>
</evidence>
<sequence>MNHSLTKTCGSYPTTVAFFVALTHHMQTRPAPDSWHRVVVCGYKEADRKKHEKQAVLLSLEIDPIEQSYPLFAWVKRDKPDADNLGMYRITTTQQ</sequence>
<dbReference type="AlphaFoldDB" id="A0A348WLK7"/>
<name>A0A348WLK7_9GAMM</name>
<proteinExistence type="predicted"/>
<evidence type="ECO:0000313" key="1">
    <source>
        <dbReference type="EMBL" id="HAR55419.1"/>
    </source>
</evidence>
<reference evidence="1 2" key="1">
    <citation type="journal article" date="2018" name="Nat. Biotechnol.">
        <title>A standardized bacterial taxonomy based on genome phylogeny substantially revises the tree of life.</title>
        <authorList>
            <person name="Parks D.H."/>
            <person name="Chuvochina M."/>
            <person name="Waite D.W."/>
            <person name="Rinke C."/>
            <person name="Skarshewski A."/>
            <person name="Chaumeil P.A."/>
            <person name="Hugenholtz P."/>
        </authorList>
    </citation>
    <scope>NUCLEOTIDE SEQUENCE [LARGE SCALE GENOMIC DNA]</scope>
    <source>
        <strain evidence="1">UBA9360</strain>
    </source>
</reference>